<evidence type="ECO:0000256" key="6">
    <source>
        <dbReference type="SAM" id="Phobius"/>
    </source>
</evidence>
<keyword evidence="4 6" id="KW-1133">Transmembrane helix</keyword>
<keyword evidence="5 6" id="KW-0472">Membrane</keyword>
<evidence type="ECO:0000256" key="5">
    <source>
        <dbReference type="ARBA" id="ARBA00023136"/>
    </source>
</evidence>
<reference evidence="7 8" key="1">
    <citation type="journal article" date="2017" name="Genome Announc.">
        <title>Draft Genome Sequence of a Sporulating and Motile Strain of Lachnotalea glycerini Isolated from Water in Quebec City, Canada.</title>
        <authorList>
            <person name="Maheux A.F."/>
            <person name="Boudreau D.K."/>
            <person name="Berube E."/>
            <person name="Boissinot M."/>
            <person name="Raymond F."/>
            <person name="Brodeur S."/>
            <person name="Corbeil J."/>
            <person name="Isabel S."/>
            <person name="Omar R.F."/>
            <person name="Bergeron M.G."/>
        </authorList>
    </citation>
    <scope>NUCLEOTIDE SEQUENCE [LARGE SCALE GENOMIC DNA]</scope>
    <source>
        <strain evidence="7 8">CCRI-19302</strain>
    </source>
</reference>
<dbReference type="InterPro" id="IPR002797">
    <property type="entry name" value="Polysacc_synth"/>
</dbReference>
<protein>
    <recommendedName>
        <fullName evidence="9">O-antigen/teichoic acid export membrane protein</fullName>
    </recommendedName>
</protein>
<comment type="subcellular location">
    <subcellularLocation>
        <location evidence="1">Cell membrane</location>
        <topology evidence="1">Multi-pass membrane protein</topology>
    </subcellularLocation>
</comment>
<gene>
    <name evidence="7" type="ORF">CG710_008335</name>
</gene>
<dbReference type="AlphaFoldDB" id="A0A371JGA2"/>
<evidence type="ECO:0000256" key="3">
    <source>
        <dbReference type="ARBA" id="ARBA00022692"/>
    </source>
</evidence>
<dbReference type="RefSeq" id="WP_094375842.1">
    <property type="nucleotide sequence ID" value="NZ_NOKA02000011.1"/>
</dbReference>
<dbReference type="EMBL" id="NOKA02000011">
    <property type="protein sequence ID" value="RDY31717.1"/>
    <property type="molecule type" value="Genomic_DNA"/>
</dbReference>
<sequence length="427" mass="48498">MTSEFKNMKKQITHLIKGGFFHILIGNTLTKMFAFISSIVIVRLVSKEDFAYLSYADNLYLYVIAISGLGMSSAILKYCGPHVQQDQDKAYLNYAIKFGGIVELVLSALVTIYVWICNIPFQQSRLLVSIMIFYPLLNYIVTTFQSYARAHFDNKVFAKIALMQSFFVLLLSIISIKIIGIFGMVFARYLSLGICCYFGYAYAKSKNYSLSPVILGIKEKREFMNLSFSFMFSSLFSMIMPINETFMINNILKDEILSSNYKVSMLIPSQTMFIANSIAIYFFSVLNNIANKKLLWNKLKKIEILSIGIIGGVSLTGFVLFPYIIKYIYGEKYSDCIGFSNMYWIVYGINSSFRLIALNLIPAIGKAKVAAIISVISAIIHALSCYLIIPRFGIYGAGFVLGLIYLISGFAYWIYIYYCCHFNNDKE</sequence>
<keyword evidence="2" id="KW-1003">Cell membrane</keyword>
<dbReference type="Pfam" id="PF01943">
    <property type="entry name" value="Polysacc_synt"/>
    <property type="match status" value="1"/>
</dbReference>
<dbReference type="InterPro" id="IPR050833">
    <property type="entry name" value="Poly_Biosynth_Transport"/>
</dbReference>
<feature type="transmembrane region" description="Helical" evidence="6">
    <location>
        <begin position="160"/>
        <end position="180"/>
    </location>
</feature>
<dbReference type="OrthoDB" id="43925at2"/>
<proteinExistence type="predicted"/>
<evidence type="ECO:0000256" key="1">
    <source>
        <dbReference type="ARBA" id="ARBA00004651"/>
    </source>
</evidence>
<comment type="caution">
    <text evidence="7">The sequence shown here is derived from an EMBL/GenBank/DDBJ whole genome shotgun (WGS) entry which is preliminary data.</text>
</comment>
<name>A0A371JGA2_9FIRM</name>
<feature type="transmembrane region" description="Helical" evidence="6">
    <location>
        <begin position="59"/>
        <end position="79"/>
    </location>
</feature>
<dbReference type="PANTHER" id="PTHR30250:SF11">
    <property type="entry name" value="O-ANTIGEN TRANSPORTER-RELATED"/>
    <property type="match status" value="1"/>
</dbReference>
<accession>A0A371JGA2</accession>
<evidence type="ECO:0000256" key="4">
    <source>
        <dbReference type="ARBA" id="ARBA00022989"/>
    </source>
</evidence>
<organism evidence="7 8">
    <name type="scientific">Lachnotalea glycerini</name>
    <dbReference type="NCBI Taxonomy" id="1763509"/>
    <lineage>
        <taxon>Bacteria</taxon>
        <taxon>Bacillati</taxon>
        <taxon>Bacillota</taxon>
        <taxon>Clostridia</taxon>
        <taxon>Lachnospirales</taxon>
        <taxon>Lachnospiraceae</taxon>
        <taxon>Lachnotalea</taxon>
    </lineage>
</organism>
<feature type="transmembrane region" description="Helical" evidence="6">
    <location>
        <begin position="20"/>
        <end position="44"/>
    </location>
</feature>
<evidence type="ECO:0000256" key="2">
    <source>
        <dbReference type="ARBA" id="ARBA00022475"/>
    </source>
</evidence>
<evidence type="ECO:0000313" key="8">
    <source>
        <dbReference type="Proteomes" id="UP000216411"/>
    </source>
</evidence>
<keyword evidence="3 6" id="KW-0812">Transmembrane</keyword>
<evidence type="ECO:0008006" key="9">
    <source>
        <dbReference type="Google" id="ProtNLM"/>
    </source>
</evidence>
<feature type="transmembrane region" description="Helical" evidence="6">
    <location>
        <begin position="395"/>
        <end position="418"/>
    </location>
</feature>
<feature type="transmembrane region" description="Helical" evidence="6">
    <location>
        <begin position="369"/>
        <end position="389"/>
    </location>
</feature>
<feature type="transmembrane region" description="Helical" evidence="6">
    <location>
        <begin position="186"/>
        <end position="203"/>
    </location>
</feature>
<dbReference type="GO" id="GO:0005886">
    <property type="term" value="C:plasma membrane"/>
    <property type="evidence" value="ECO:0007669"/>
    <property type="project" value="UniProtKB-SubCell"/>
</dbReference>
<feature type="transmembrane region" description="Helical" evidence="6">
    <location>
        <begin position="337"/>
        <end position="357"/>
    </location>
</feature>
<feature type="transmembrane region" description="Helical" evidence="6">
    <location>
        <begin position="223"/>
        <end position="243"/>
    </location>
</feature>
<feature type="transmembrane region" description="Helical" evidence="6">
    <location>
        <begin position="128"/>
        <end position="148"/>
    </location>
</feature>
<feature type="transmembrane region" description="Helical" evidence="6">
    <location>
        <begin position="263"/>
        <end position="283"/>
    </location>
</feature>
<feature type="transmembrane region" description="Helical" evidence="6">
    <location>
        <begin position="304"/>
        <end position="325"/>
    </location>
</feature>
<dbReference type="Proteomes" id="UP000216411">
    <property type="component" value="Unassembled WGS sequence"/>
</dbReference>
<feature type="transmembrane region" description="Helical" evidence="6">
    <location>
        <begin position="91"/>
        <end position="116"/>
    </location>
</feature>
<evidence type="ECO:0000313" key="7">
    <source>
        <dbReference type="EMBL" id="RDY31717.1"/>
    </source>
</evidence>
<keyword evidence="8" id="KW-1185">Reference proteome</keyword>
<dbReference type="PANTHER" id="PTHR30250">
    <property type="entry name" value="PST FAMILY PREDICTED COLANIC ACID TRANSPORTER"/>
    <property type="match status" value="1"/>
</dbReference>